<dbReference type="InterPro" id="IPR008979">
    <property type="entry name" value="Galactose-bd-like_sf"/>
</dbReference>
<dbReference type="PANTHER" id="PTHR37397:SF1">
    <property type="entry name" value="LTD DOMAIN-CONTAINING PROTEIN"/>
    <property type="match status" value="1"/>
</dbReference>
<dbReference type="SUPFAM" id="SSF49785">
    <property type="entry name" value="Galactose-binding domain-like"/>
    <property type="match status" value="1"/>
</dbReference>
<organism evidence="2">
    <name type="scientific">candidate division WOR-3 bacterium</name>
    <dbReference type="NCBI Taxonomy" id="2052148"/>
    <lineage>
        <taxon>Bacteria</taxon>
        <taxon>Bacteria division WOR-3</taxon>
    </lineage>
</organism>
<dbReference type="EMBL" id="DTOZ01000099">
    <property type="protein sequence ID" value="HGE78116.1"/>
    <property type="molecule type" value="Genomic_DNA"/>
</dbReference>
<name>A0A7V3VTT1_UNCW3</name>
<dbReference type="PANTHER" id="PTHR37397">
    <property type="entry name" value="SI:CH211-183D21.1"/>
    <property type="match status" value="1"/>
</dbReference>
<feature type="signal peptide" evidence="1">
    <location>
        <begin position="1"/>
        <end position="22"/>
    </location>
</feature>
<reference evidence="2" key="1">
    <citation type="journal article" date="2020" name="mSystems">
        <title>Genome- and Community-Level Interaction Insights into Carbon Utilization and Element Cycling Functions of Hydrothermarchaeota in Hydrothermal Sediment.</title>
        <authorList>
            <person name="Zhou Z."/>
            <person name="Liu Y."/>
            <person name="Xu W."/>
            <person name="Pan J."/>
            <person name="Luo Z.H."/>
            <person name="Li M."/>
        </authorList>
    </citation>
    <scope>NUCLEOTIDE SEQUENCE [LARGE SCALE GENOMIC DNA]</scope>
    <source>
        <strain evidence="2">SpSt-961</strain>
    </source>
</reference>
<feature type="chain" id="PRO_5031272549" description="T9SS type A sorting domain-containing protein" evidence="1">
    <location>
        <begin position="23"/>
        <end position="515"/>
    </location>
</feature>
<proteinExistence type="predicted"/>
<dbReference type="Gene3D" id="2.60.120.260">
    <property type="entry name" value="Galactose-binding domain-like"/>
    <property type="match status" value="1"/>
</dbReference>
<evidence type="ECO:0000313" key="2">
    <source>
        <dbReference type="EMBL" id="HGE78116.1"/>
    </source>
</evidence>
<sequence length="515" mass="57083">MKKIIILISSFFVIGLSQNLLPNPGFESWTGNMPDNWFGDDSILIYQEDVIVHSGNFSVKDSLITQDQNFADFTSAKFAINPNTQYTFSIWVYDNDLAGRLRQAIAWRVGGTWSNVWSNTYSGNSPNWQQLTFTAISPNGADSAYVFLRAYDSAQAWDGGAVFYIDDASFTPPPTQAPVIVRFWHKPTNPEINTPVDVYAKVSDDGVIIADTLYYGINNLNTPVKISHIQISNDTFRFQIPGQSGGDTILYYLKFTDNDHLSTYSDTHKYYSGRLNVFINEVYYDAPGTDSGCYIELFGTPNTNLNGFTLVGINGTGGTPYATINLSSHSIPQDGFFVIAQNSWVPNADLVDPNADLQNGPDNLELRFNNIVIDALGYGTLDGWVFTGEWLPAPDVIPGHCLGRYPDGDDTDNNFVDFNDYDTLTPGTQNPYVGIAESMNNGVDGFSVKSPVLSYSSLSHILRGRCDLPITIYNSLGQRVMNVSNLYIPLQLPAGVYFLKSEGDKKEIIKIVVIR</sequence>
<comment type="caution">
    <text evidence="2">The sequence shown here is derived from an EMBL/GenBank/DDBJ whole genome shotgun (WGS) entry which is preliminary data.</text>
</comment>
<evidence type="ECO:0000256" key="1">
    <source>
        <dbReference type="SAM" id="SignalP"/>
    </source>
</evidence>
<gene>
    <name evidence="2" type="ORF">ENX68_03840</name>
</gene>
<keyword evidence="1" id="KW-0732">Signal</keyword>
<protein>
    <recommendedName>
        <fullName evidence="3">T9SS type A sorting domain-containing protein</fullName>
    </recommendedName>
</protein>
<evidence type="ECO:0008006" key="3">
    <source>
        <dbReference type="Google" id="ProtNLM"/>
    </source>
</evidence>
<accession>A0A7V3VTT1</accession>
<dbReference type="AlphaFoldDB" id="A0A7V3VTT1"/>